<gene>
    <name evidence="2" type="ORF">R1sor_010875</name>
</gene>
<feature type="region of interest" description="Disordered" evidence="1">
    <location>
        <begin position="336"/>
        <end position="376"/>
    </location>
</feature>
<dbReference type="AlphaFoldDB" id="A0ABD3I5C7"/>
<dbReference type="EMBL" id="JBJQOH010000002">
    <property type="protein sequence ID" value="KAL3696799.1"/>
    <property type="molecule type" value="Genomic_DNA"/>
</dbReference>
<feature type="region of interest" description="Disordered" evidence="1">
    <location>
        <begin position="182"/>
        <end position="272"/>
    </location>
</feature>
<comment type="caution">
    <text evidence="2">The sequence shown here is derived from an EMBL/GenBank/DDBJ whole genome shotgun (WGS) entry which is preliminary data.</text>
</comment>
<feature type="compositionally biased region" description="Basic and acidic residues" evidence="1">
    <location>
        <begin position="237"/>
        <end position="250"/>
    </location>
</feature>
<evidence type="ECO:0000313" key="3">
    <source>
        <dbReference type="Proteomes" id="UP001633002"/>
    </source>
</evidence>
<proteinExistence type="predicted"/>
<dbReference type="Proteomes" id="UP001633002">
    <property type="component" value="Unassembled WGS sequence"/>
</dbReference>
<sequence>MAAQAGAPLHFDLYTKDDNVNYIKWKWISKKEAHRVLRGIDARLLKRSCLHDALWMDWARPEEVSSTIGGREVPLTIDILREYFLLLEGLNALRTARHFDELSDWVLERSKTAKTWSCRQGRKFGLGYIFKEIRTCKKQMQASLKRKVKPTCIGIVVLHILMTCGILDDEDIVLSDSDKSVEEVTPPRSTRASQVHVLSSSTSLDRVQNPSISSPERVQVSSRSSPERVLDSSSNSPERRQLNPDPRDIQSSRSPGHRKHASPTNPDRQHSPDLAQWRLVLLGTTLLAMGHRPAPTARKLFLLIMNLSLGLDRPWCCIRLDDDDEEVAIAGLTSLGASDPSIASKGKQPWSTEALLNRGDQNCEARPREEAGCRSR</sequence>
<evidence type="ECO:0000313" key="2">
    <source>
        <dbReference type="EMBL" id="KAL3696799.1"/>
    </source>
</evidence>
<reference evidence="2 3" key="1">
    <citation type="submission" date="2024-09" db="EMBL/GenBank/DDBJ databases">
        <title>Chromosome-scale assembly of Riccia sorocarpa.</title>
        <authorList>
            <person name="Paukszto L."/>
        </authorList>
    </citation>
    <scope>NUCLEOTIDE SEQUENCE [LARGE SCALE GENOMIC DNA]</scope>
    <source>
        <strain evidence="2">LP-2024</strain>
        <tissue evidence="2">Aerial parts of the thallus</tissue>
    </source>
</reference>
<keyword evidence="3" id="KW-1185">Reference proteome</keyword>
<name>A0ABD3I5C7_9MARC</name>
<protein>
    <submittedName>
        <fullName evidence="2">Uncharacterized protein</fullName>
    </submittedName>
</protein>
<organism evidence="2 3">
    <name type="scientific">Riccia sorocarpa</name>
    <dbReference type="NCBI Taxonomy" id="122646"/>
    <lineage>
        <taxon>Eukaryota</taxon>
        <taxon>Viridiplantae</taxon>
        <taxon>Streptophyta</taxon>
        <taxon>Embryophyta</taxon>
        <taxon>Marchantiophyta</taxon>
        <taxon>Marchantiopsida</taxon>
        <taxon>Marchantiidae</taxon>
        <taxon>Marchantiales</taxon>
        <taxon>Ricciaceae</taxon>
        <taxon>Riccia</taxon>
    </lineage>
</organism>
<feature type="compositionally biased region" description="Polar residues" evidence="1">
    <location>
        <begin position="187"/>
        <end position="224"/>
    </location>
</feature>
<feature type="compositionally biased region" description="Basic and acidic residues" evidence="1">
    <location>
        <begin position="361"/>
        <end position="376"/>
    </location>
</feature>
<accession>A0ABD3I5C7</accession>
<evidence type="ECO:0000256" key="1">
    <source>
        <dbReference type="SAM" id="MobiDB-lite"/>
    </source>
</evidence>